<proteinExistence type="predicted"/>
<accession>A0AAJ0MII4</accession>
<sequence>MESDVVLSSQQLVDVASGLLDSVSSAASTISTPSEATATPYRPCVIAPKPRPRLLPSHELQHRDASENPDSIYATGILLTHKRSRSILSWMVNLPAASESGGAAPAEAASAPTAAAFDPTTTSPPSLRPPSPPLPSPRGRSRSSETSSVRSYTLPSSVNSNEGVAIVQEIFTRRLERAKELINEGQHEEALPHLSKLAESDLSDNAVGDAGVRAEVSHLIAVALVKSDTPGKTAKPYTDGFPLLRQEILRTCESEGAALVERKSYREATPILRFGLEQIDFLSREWPVTDGNLQDRQAEIKLLLGEALVEKDSDDGQPLASIGFFRDTQPHNSDEKHFAFLSFGQLCFLMVMALTNGFPNLAEKEPEEESPLTDIHDWPSFDALKKSRCNFLLAQVHGRECLASPESMDKAKGYCLAAIEVRDTALGREHRDTVHAIALMLFLCGWSKDSDGECWGEMLRESTEQRVTRFKDLINGPNDVDRWVAFFSSAYTPALDFARYPEHQTCSGCLRDCLAKGKLGLTTGCASHPNKYQAPGYSALLEMVACSVSNEIGDCMSEAIYLLEAIIEDTKGRGCCVDLAPYFDIAVNTGQPGLARAVVSFKGTNRKQAIGDLFHRSV</sequence>
<feature type="compositionally biased region" description="Low complexity" evidence="1">
    <location>
        <begin position="98"/>
        <end position="125"/>
    </location>
</feature>
<feature type="region of interest" description="Disordered" evidence="1">
    <location>
        <begin position="98"/>
        <end position="156"/>
    </location>
</feature>
<evidence type="ECO:0000313" key="3">
    <source>
        <dbReference type="Proteomes" id="UP001275084"/>
    </source>
</evidence>
<organism evidence="2 3">
    <name type="scientific">Lasiosphaeria hispida</name>
    <dbReference type="NCBI Taxonomy" id="260671"/>
    <lineage>
        <taxon>Eukaryota</taxon>
        <taxon>Fungi</taxon>
        <taxon>Dikarya</taxon>
        <taxon>Ascomycota</taxon>
        <taxon>Pezizomycotina</taxon>
        <taxon>Sordariomycetes</taxon>
        <taxon>Sordariomycetidae</taxon>
        <taxon>Sordariales</taxon>
        <taxon>Lasiosphaeriaceae</taxon>
        <taxon>Lasiosphaeria</taxon>
    </lineage>
</organism>
<gene>
    <name evidence="2" type="ORF">B0T25DRAFT_128675</name>
</gene>
<feature type="compositionally biased region" description="Pro residues" evidence="1">
    <location>
        <begin position="126"/>
        <end position="136"/>
    </location>
</feature>
<protein>
    <submittedName>
        <fullName evidence="2">Uncharacterized protein</fullName>
    </submittedName>
</protein>
<dbReference type="EMBL" id="JAUIQD010000002">
    <property type="protein sequence ID" value="KAK3360364.1"/>
    <property type="molecule type" value="Genomic_DNA"/>
</dbReference>
<evidence type="ECO:0000256" key="1">
    <source>
        <dbReference type="SAM" id="MobiDB-lite"/>
    </source>
</evidence>
<keyword evidence="3" id="KW-1185">Reference proteome</keyword>
<comment type="caution">
    <text evidence="2">The sequence shown here is derived from an EMBL/GenBank/DDBJ whole genome shotgun (WGS) entry which is preliminary data.</text>
</comment>
<reference evidence="2" key="2">
    <citation type="submission" date="2023-06" db="EMBL/GenBank/DDBJ databases">
        <authorList>
            <consortium name="Lawrence Berkeley National Laboratory"/>
            <person name="Haridas S."/>
            <person name="Hensen N."/>
            <person name="Bonometti L."/>
            <person name="Westerberg I."/>
            <person name="Brannstrom I.O."/>
            <person name="Guillou S."/>
            <person name="Cros-Aarteil S."/>
            <person name="Calhoun S."/>
            <person name="Kuo A."/>
            <person name="Mondo S."/>
            <person name="Pangilinan J."/>
            <person name="Riley R."/>
            <person name="Labutti K."/>
            <person name="Andreopoulos B."/>
            <person name="Lipzen A."/>
            <person name="Chen C."/>
            <person name="Yanf M."/>
            <person name="Daum C."/>
            <person name="Ng V."/>
            <person name="Clum A."/>
            <person name="Steindorff A."/>
            <person name="Ohm R."/>
            <person name="Martin F."/>
            <person name="Silar P."/>
            <person name="Natvig D."/>
            <person name="Lalanne C."/>
            <person name="Gautier V."/>
            <person name="Ament-Velasquez S.L."/>
            <person name="Kruys A."/>
            <person name="Hutchinson M.I."/>
            <person name="Powell A.J."/>
            <person name="Barry K."/>
            <person name="Miller A.N."/>
            <person name="Grigoriev I.V."/>
            <person name="Debuchy R."/>
            <person name="Gladieux P."/>
            <person name="Thoren M.H."/>
            <person name="Johannesson H."/>
        </authorList>
    </citation>
    <scope>NUCLEOTIDE SEQUENCE</scope>
    <source>
        <strain evidence="2">CBS 955.72</strain>
    </source>
</reference>
<reference evidence="2" key="1">
    <citation type="journal article" date="2023" name="Mol. Phylogenet. Evol.">
        <title>Genome-scale phylogeny and comparative genomics of the fungal order Sordariales.</title>
        <authorList>
            <person name="Hensen N."/>
            <person name="Bonometti L."/>
            <person name="Westerberg I."/>
            <person name="Brannstrom I.O."/>
            <person name="Guillou S."/>
            <person name="Cros-Aarteil S."/>
            <person name="Calhoun S."/>
            <person name="Haridas S."/>
            <person name="Kuo A."/>
            <person name="Mondo S."/>
            <person name="Pangilinan J."/>
            <person name="Riley R."/>
            <person name="LaButti K."/>
            <person name="Andreopoulos B."/>
            <person name="Lipzen A."/>
            <person name="Chen C."/>
            <person name="Yan M."/>
            <person name="Daum C."/>
            <person name="Ng V."/>
            <person name="Clum A."/>
            <person name="Steindorff A."/>
            <person name="Ohm R.A."/>
            <person name="Martin F."/>
            <person name="Silar P."/>
            <person name="Natvig D.O."/>
            <person name="Lalanne C."/>
            <person name="Gautier V."/>
            <person name="Ament-Velasquez S.L."/>
            <person name="Kruys A."/>
            <person name="Hutchinson M.I."/>
            <person name="Powell A.J."/>
            <person name="Barry K."/>
            <person name="Miller A.N."/>
            <person name="Grigoriev I.V."/>
            <person name="Debuchy R."/>
            <person name="Gladieux P."/>
            <person name="Hiltunen Thoren M."/>
            <person name="Johannesson H."/>
        </authorList>
    </citation>
    <scope>NUCLEOTIDE SEQUENCE</scope>
    <source>
        <strain evidence="2">CBS 955.72</strain>
    </source>
</reference>
<name>A0AAJ0MII4_9PEZI</name>
<dbReference type="Proteomes" id="UP001275084">
    <property type="component" value="Unassembled WGS sequence"/>
</dbReference>
<evidence type="ECO:0000313" key="2">
    <source>
        <dbReference type="EMBL" id="KAK3360364.1"/>
    </source>
</evidence>
<dbReference type="AlphaFoldDB" id="A0AAJ0MII4"/>
<feature type="compositionally biased region" description="Low complexity" evidence="1">
    <location>
        <begin position="144"/>
        <end position="154"/>
    </location>
</feature>